<feature type="domain" description="Zn(2)-C6 fungal-type" evidence="4">
    <location>
        <begin position="117"/>
        <end position="145"/>
    </location>
</feature>
<dbReference type="PROSITE" id="PS50048">
    <property type="entry name" value="ZN2_CY6_FUNGAL_2"/>
    <property type="match status" value="1"/>
</dbReference>
<dbReference type="GO" id="GO:0005634">
    <property type="term" value="C:nucleus"/>
    <property type="evidence" value="ECO:0007669"/>
    <property type="project" value="UniProtKB-SubCell"/>
</dbReference>
<reference evidence="5" key="1">
    <citation type="submission" date="2020-04" db="EMBL/GenBank/DDBJ databases">
        <title>Genome Assembly and Annotation of Botryosphaeria dothidea sdau 11-99, a Latent Pathogen of Apple Fruit Ring Rot in China.</title>
        <authorList>
            <person name="Yu C."/>
            <person name="Diao Y."/>
            <person name="Lu Q."/>
            <person name="Zhao J."/>
            <person name="Cui S."/>
            <person name="Peng C."/>
            <person name="He B."/>
            <person name="Liu H."/>
        </authorList>
    </citation>
    <scope>NUCLEOTIDE SEQUENCE [LARGE SCALE GENOMIC DNA]</scope>
    <source>
        <strain evidence="5">Sdau11-99</strain>
    </source>
</reference>
<dbReference type="GO" id="GO:0000976">
    <property type="term" value="F:transcription cis-regulatory region binding"/>
    <property type="evidence" value="ECO:0007669"/>
    <property type="project" value="TreeGrafter"/>
</dbReference>
<dbReference type="InterPro" id="IPR001138">
    <property type="entry name" value="Zn2Cys6_DnaBD"/>
</dbReference>
<dbReference type="Pfam" id="PF11951">
    <property type="entry name" value="Fungal_trans_2"/>
    <property type="match status" value="1"/>
</dbReference>
<keyword evidence="5" id="KW-0238">DNA-binding</keyword>
<proteinExistence type="predicted"/>
<dbReference type="SMART" id="SM00066">
    <property type="entry name" value="GAL4"/>
    <property type="match status" value="1"/>
</dbReference>
<evidence type="ECO:0000259" key="4">
    <source>
        <dbReference type="PROSITE" id="PS50048"/>
    </source>
</evidence>
<evidence type="ECO:0000313" key="6">
    <source>
        <dbReference type="Proteomes" id="UP000572817"/>
    </source>
</evidence>
<dbReference type="AlphaFoldDB" id="A0A8H4IJ93"/>
<dbReference type="InterPro" id="IPR036864">
    <property type="entry name" value="Zn2-C6_fun-type_DNA-bd_sf"/>
</dbReference>
<evidence type="ECO:0000256" key="1">
    <source>
        <dbReference type="ARBA" id="ARBA00004123"/>
    </source>
</evidence>
<dbReference type="SUPFAM" id="SSF57701">
    <property type="entry name" value="Zn2/Cys6 DNA-binding domain"/>
    <property type="match status" value="1"/>
</dbReference>
<protein>
    <submittedName>
        <fullName evidence="5">DNA-binding protein</fullName>
    </submittedName>
</protein>
<evidence type="ECO:0000256" key="2">
    <source>
        <dbReference type="ARBA" id="ARBA00023242"/>
    </source>
</evidence>
<dbReference type="GO" id="GO:0008270">
    <property type="term" value="F:zinc ion binding"/>
    <property type="evidence" value="ECO:0007669"/>
    <property type="project" value="InterPro"/>
</dbReference>
<comment type="subcellular location">
    <subcellularLocation>
        <location evidence="1">Nucleus</location>
    </subcellularLocation>
</comment>
<feature type="compositionally biased region" description="Low complexity" evidence="3">
    <location>
        <begin position="18"/>
        <end position="33"/>
    </location>
</feature>
<dbReference type="CDD" id="cd00067">
    <property type="entry name" value="GAL4"/>
    <property type="match status" value="1"/>
</dbReference>
<feature type="region of interest" description="Disordered" evidence="3">
    <location>
        <begin position="1"/>
        <end position="117"/>
    </location>
</feature>
<dbReference type="PROSITE" id="PS00463">
    <property type="entry name" value="ZN2_CY6_FUNGAL_1"/>
    <property type="match status" value="1"/>
</dbReference>
<gene>
    <name evidence="5" type="ORF">GTA08_BOTSDO10944</name>
</gene>
<name>A0A8H4IJ93_9PEZI</name>
<keyword evidence="2" id="KW-0539">Nucleus</keyword>
<feature type="compositionally biased region" description="Basic residues" evidence="3">
    <location>
        <begin position="88"/>
        <end position="99"/>
    </location>
</feature>
<dbReference type="OrthoDB" id="5333823at2759"/>
<accession>A0A8H4IJ93</accession>
<dbReference type="Gene3D" id="4.10.240.10">
    <property type="entry name" value="Zn(2)-C6 fungal-type DNA-binding domain"/>
    <property type="match status" value="1"/>
</dbReference>
<dbReference type="InterPro" id="IPR000637">
    <property type="entry name" value="HMGI/Y_DNA-bd_CS"/>
</dbReference>
<dbReference type="InterPro" id="IPR021858">
    <property type="entry name" value="Fun_TF"/>
</dbReference>
<dbReference type="PROSITE" id="PS00354">
    <property type="entry name" value="HMGI_Y"/>
    <property type="match status" value="1"/>
</dbReference>
<dbReference type="EMBL" id="WWBZ02000082">
    <property type="protein sequence ID" value="KAF4301279.1"/>
    <property type="molecule type" value="Genomic_DNA"/>
</dbReference>
<dbReference type="PANTHER" id="PTHR37534">
    <property type="entry name" value="TRANSCRIPTIONAL ACTIVATOR PROTEIN UGA3"/>
    <property type="match status" value="1"/>
</dbReference>
<sequence length="560" mass="63128">MAAEMFGPQPPQYGARFSISSSSSQASPSSSESPRTTPSVIDFQFMPDPSPVDSVIPKIEEIDDDDESSSKISPIADDSVPSPDRTVAKRPRGRPRKHPIAQPTSITKPPKGRSKTGCITCRRRKKKCDETKPACLHCQKNNVHCEGYPPKEFWKSGKQKTSFSVVSRRASAVPAGLPVLIDGIETDVDRKFLDHFHFNVSRVLSLFDDIEGNPFTKILIPMAIRHRGLMHSLLCLAGSHVLLREKKPEYENRQAYHFDHAIRNLRTDENMQRRLSGDDTAVIDDPTVAQTLVLCLKSVTAGDTDGSYRAHMDAARHLIQNQQSPNKDFQAFLIEFFVYHDVANSVTATDRCSILMMDEFHLPEYMIQPEAATLLGVVDGLFRIISNIRKLRDKIRAKRAQGIDPPMDYEILSGAVAIEQALREWQCVQTDEYRYYTSMLYQACTWIYLHRTIKPSRPDSALHDAVDRGLSYLAQLPPTSNTQSVLLMPLFLLGCAAFDPAQRTPISEGLDQLQAYSNLGNIQYAREVVHTVWEMMDAGNEESWDWETIIVNKGWDFLIT</sequence>
<comment type="caution">
    <text evidence="5">The sequence shown here is derived from an EMBL/GenBank/DDBJ whole genome shotgun (WGS) entry which is preliminary data.</text>
</comment>
<dbReference type="GO" id="GO:0045944">
    <property type="term" value="P:positive regulation of transcription by RNA polymerase II"/>
    <property type="evidence" value="ECO:0007669"/>
    <property type="project" value="TreeGrafter"/>
</dbReference>
<keyword evidence="6" id="KW-1185">Reference proteome</keyword>
<organism evidence="5 6">
    <name type="scientific">Botryosphaeria dothidea</name>
    <dbReference type="NCBI Taxonomy" id="55169"/>
    <lineage>
        <taxon>Eukaryota</taxon>
        <taxon>Fungi</taxon>
        <taxon>Dikarya</taxon>
        <taxon>Ascomycota</taxon>
        <taxon>Pezizomycotina</taxon>
        <taxon>Dothideomycetes</taxon>
        <taxon>Dothideomycetes incertae sedis</taxon>
        <taxon>Botryosphaeriales</taxon>
        <taxon>Botryosphaeriaceae</taxon>
        <taxon>Botryosphaeria</taxon>
    </lineage>
</organism>
<dbReference type="Proteomes" id="UP000572817">
    <property type="component" value="Unassembled WGS sequence"/>
</dbReference>
<dbReference type="GO" id="GO:0000981">
    <property type="term" value="F:DNA-binding transcription factor activity, RNA polymerase II-specific"/>
    <property type="evidence" value="ECO:0007669"/>
    <property type="project" value="InterPro"/>
</dbReference>
<dbReference type="PANTHER" id="PTHR37534:SF38">
    <property type="entry name" value="ZN(2)-C6 FUNGAL-TYPE DOMAIN-CONTAINING PROTEIN"/>
    <property type="match status" value="1"/>
</dbReference>
<dbReference type="Pfam" id="PF00172">
    <property type="entry name" value="Zn_clus"/>
    <property type="match status" value="1"/>
</dbReference>
<evidence type="ECO:0000313" key="5">
    <source>
        <dbReference type="EMBL" id="KAF4301279.1"/>
    </source>
</evidence>
<evidence type="ECO:0000256" key="3">
    <source>
        <dbReference type="SAM" id="MobiDB-lite"/>
    </source>
</evidence>